<dbReference type="InterPro" id="IPR026870">
    <property type="entry name" value="Zinc_ribbon_dom"/>
</dbReference>
<evidence type="ECO:0000313" key="4">
    <source>
        <dbReference type="Proteomes" id="UP001519308"/>
    </source>
</evidence>
<dbReference type="Proteomes" id="UP001519308">
    <property type="component" value="Unassembled WGS sequence"/>
</dbReference>
<feature type="domain" description="Zinc-ribbon" evidence="2">
    <location>
        <begin position="4"/>
        <end position="24"/>
    </location>
</feature>
<dbReference type="Pfam" id="PF10947">
    <property type="entry name" value="DUF2628"/>
    <property type="match status" value="1"/>
</dbReference>
<gene>
    <name evidence="3" type="ORF">J2Z44_001919</name>
</gene>
<organism evidence="3 4">
    <name type="scientific">Clostridium punense</name>
    <dbReference type="NCBI Taxonomy" id="1054297"/>
    <lineage>
        <taxon>Bacteria</taxon>
        <taxon>Bacillati</taxon>
        <taxon>Bacillota</taxon>
        <taxon>Clostridia</taxon>
        <taxon>Eubacteriales</taxon>
        <taxon>Clostridiaceae</taxon>
        <taxon>Clostridium</taxon>
    </lineage>
</organism>
<keyword evidence="4" id="KW-1185">Reference proteome</keyword>
<evidence type="ECO:0000313" key="3">
    <source>
        <dbReference type="EMBL" id="MBP2022118.1"/>
    </source>
</evidence>
<feature type="transmembrane region" description="Helical" evidence="1">
    <location>
        <begin position="121"/>
        <end position="139"/>
    </location>
</feature>
<reference evidence="3 4" key="1">
    <citation type="submission" date="2021-03" db="EMBL/GenBank/DDBJ databases">
        <title>Genomic Encyclopedia of Type Strains, Phase IV (KMG-IV): sequencing the most valuable type-strain genomes for metagenomic binning, comparative biology and taxonomic classification.</title>
        <authorList>
            <person name="Goeker M."/>
        </authorList>
    </citation>
    <scope>NUCLEOTIDE SEQUENCE [LARGE SCALE GENOMIC DNA]</scope>
    <source>
        <strain evidence="3 4">DSM 28650</strain>
    </source>
</reference>
<feature type="transmembrane region" description="Helical" evidence="1">
    <location>
        <begin position="94"/>
        <end position="115"/>
    </location>
</feature>
<dbReference type="RefSeq" id="WP_021282101.1">
    <property type="nucleotide sequence ID" value="NZ_JAGGLL010000013.1"/>
</dbReference>
<keyword evidence="1" id="KW-0472">Membrane</keyword>
<dbReference type="EMBL" id="JAGGLL010000013">
    <property type="protein sequence ID" value="MBP2022118.1"/>
    <property type="molecule type" value="Genomic_DNA"/>
</dbReference>
<evidence type="ECO:0000256" key="1">
    <source>
        <dbReference type="SAM" id="Phobius"/>
    </source>
</evidence>
<evidence type="ECO:0000259" key="2">
    <source>
        <dbReference type="Pfam" id="PF13240"/>
    </source>
</evidence>
<comment type="caution">
    <text evidence="3">The sequence shown here is derived from an EMBL/GenBank/DDBJ whole genome shotgun (WGS) entry which is preliminary data.</text>
</comment>
<protein>
    <recommendedName>
        <fullName evidence="2">Zinc-ribbon domain-containing protein</fullName>
    </recommendedName>
</protein>
<dbReference type="InterPro" id="IPR024399">
    <property type="entry name" value="DUF2628"/>
</dbReference>
<keyword evidence="1" id="KW-1133">Transmembrane helix</keyword>
<sequence length="150" mass="16995">MSLCEKCGYDLRATDKFCGACGTHVKVSGSQDGNFTIEIENSSTMDSGDKSVVNEINNMSFLSPYYRQEFIKIYESNESYTGEWNWMSFLFGPFWAILKGLWLSAIVGFLVAALLGFISDYLAMLIAVLFGLRGNYLYYSRIVKSKQIIY</sequence>
<proteinExistence type="predicted"/>
<name>A0ABS4K2V0_9CLOT</name>
<dbReference type="Pfam" id="PF13240">
    <property type="entry name" value="Zn_Ribbon_1"/>
    <property type="match status" value="1"/>
</dbReference>
<accession>A0ABS4K2V0</accession>
<keyword evidence="1" id="KW-0812">Transmembrane</keyword>